<dbReference type="Proteomes" id="UP000271626">
    <property type="component" value="Chromosome"/>
</dbReference>
<dbReference type="AlphaFoldDB" id="A0A3P8K5U3"/>
<name>A0A3P8K5U3_TSUPA</name>
<reference evidence="1 2" key="1">
    <citation type="submission" date="2018-12" db="EMBL/GenBank/DDBJ databases">
        <authorList>
            <consortium name="Pathogen Informatics"/>
        </authorList>
    </citation>
    <scope>NUCLEOTIDE SEQUENCE [LARGE SCALE GENOMIC DNA]</scope>
    <source>
        <strain evidence="1 2">NCTC10741</strain>
    </source>
</reference>
<dbReference type="EMBL" id="LR131273">
    <property type="protein sequence ID" value="VDR40164.1"/>
    <property type="molecule type" value="Genomic_DNA"/>
</dbReference>
<proteinExistence type="predicted"/>
<sequence>MDEQFTVEAYPLSERDAVTLRDRVRAVVSDGVIVEAVGHSTWLTEHLPPENLHHRLRLLRRLATQSDALTGVERVVLENMIYEYESWLEENGHPTTRPEPE</sequence>
<evidence type="ECO:0000313" key="1">
    <source>
        <dbReference type="EMBL" id="VDR40164.1"/>
    </source>
</evidence>
<protein>
    <submittedName>
        <fullName evidence="1">Uncharacterized protein</fullName>
    </submittedName>
</protein>
<evidence type="ECO:0000313" key="2">
    <source>
        <dbReference type="Proteomes" id="UP000271626"/>
    </source>
</evidence>
<gene>
    <name evidence="1" type="ORF">NCTC10741_03319</name>
</gene>
<organism evidence="1 2">
    <name type="scientific">Tsukamurella paurometabola</name>
    <name type="common">Corynebacterium paurometabolum</name>
    <dbReference type="NCBI Taxonomy" id="2061"/>
    <lineage>
        <taxon>Bacteria</taxon>
        <taxon>Bacillati</taxon>
        <taxon>Actinomycetota</taxon>
        <taxon>Actinomycetes</taxon>
        <taxon>Mycobacteriales</taxon>
        <taxon>Tsukamurellaceae</taxon>
        <taxon>Tsukamurella</taxon>
    </lineage>
</organism>
<accession>A0A3P8K5U3</accession>